<dbReference type="PATRIC" id="fig|1280950.3.peg.1896"/>
<name>A0A059FNI8_9PROT</name>
<evidence type="ECO:0000313" key="2">
    <source>
        <dbReference type="EMBL" id="KCZ92255.1"/>
    </source>
</evidence>
<accession>A0A059FNI8</accession>
<dbReference type="PROSITE" id="PS51257">
    <property type="entry name" value="PROKAR_LIPOPROTEIN"/>
    <property type="match status" value="1"/>
</dbReference>
<evidence type="ECO:0000256" key="1">
    <source>
        <dbReference type="SAM" id="MobiDB-lite"/>
    </source>
</evidence>
<dbReference type="Proteomes" id="UP000025171">
    <property type="component" value="Unassembled WGS sequence"/>
</dbReference>
<dbReference type="eggNOG" id="ENOG5030ZUJ">
    <property type="taxonomic scope" value="Bacteria"/>
</dbReference>
<keyword evidence="3" id="KW-1185">Reference proteome</keyword>
<dbReference type="EMBL" id="ARYK01000004">
    <property type="protein sequence ID" value="KCZ92255.1"/>
    <property type="molecule type" value="Genomic_DNA"/>
</dbReference>
<feature type="compositionally biased region" description="Low complexity" evidence="1">
    <location>
        <begin position="28"/>
        <end position="40"/>
    </location>
</feature>
<sequence>MISPRIVAIMAVAAFALSGCDRLKAPDTAPETVTPQAETPPAAPPAAEPDAAELTLRPEAVSKTATIDWEAARRDLAAIPSDERTEGSFQVQSGESGAPVPVLLPTGIVVPQGAESGVRFQPMSDGYFATYPGIDYDIVVNGTNEVIGARESGDGPGDTELNYIATMSGAQVAFSRYGADYLVEFECKHVEGDTADCIDEPTAVEITRKLVIAGTR</sequence>
<evidence type="ECO:0000313" key="3">
    <source>
        <dbReference type="Proteomes" id="UP000025171"/>
    </source>
</evidence>
<organism evidence="2 3">
    <name type="scientific">Hyphomonas johnsonii MHS-2</name>
    <dbReference type="NCBI Taxonomy" id="1280950"/>
    <lineage>
        <taxon>Bacteria</taxon>
        <taxon>Pseudomonadati</taxon>
        <taxon>Pseudomonadota</taxon>
        <taxon>Alphaproteobacteria</taxon>
        <taxon>Hyphomonadales</taxon>
        <taxon>Hyphomonadaceae</taxon>
        <taxon>Hyphomonas</taxon>
    </lineage>
</organism>
<dbReference type="STRING" id="1280950.HJO_09479"/>
<dbReference type="RefSeq" id="WP_051618468.1">
    <property type="nucleotide sequence ID" value="NZ_ARYK01000004.1"/>
</dbReference>
<gene>
    <name evidence="2" type="ORF">HJO_09479</name>
</gene>
<dbReference type="OrthoDB" id="7618770at2"/>
<feature type="region of interest" description="Disordered" evidence="1">
    <location>
        <begin position="26"/>
        <end position="50"/>
    </location>
</feature>
<dbReference type="AlphaFoldDB" id="A0A059FNI8"/>
<protein>
    <submittedName>
        <fullName evidence="2">Putative lipoprotein</fullName>
    </submittedName>
</protein>
<proteinExistence type="predicted"/>
<keyword evidence="2" id="KW-0449">Lipoprotein</keyword>
<reference evidence="2 3" key="1">
    <citation type="journal article" date="2014" name="Antonie Van Leeuwenhoek">
        <title>Hyphomonas beringensis sp. nov. and Hyphomonas chukchiensis sp. nov., isolated from surface seawater of the Bering Sea and Chukchi Sea.</title>
        <authorList>
            <person name="Li C."/>
            <person name="Lai Q."/>
            <person name="Li G."/>
            <person name="Dong C."/>
            <person name="Wang J."/>
            <person name="Liao Y."/>
            <person name="Shao Z."/>
        </authorList>
    </citation>
    <scope>NUCLEOTIDE SEQUENCE [LARGE SCALE GENOMIC DNA]</scope>
    <source>
        <strain evidence="2 3">MHS-2</strain>
    </source>
</reference>
<comment type="caution">
    <text evidence="2">The sequence shown here is derived from an EMBL/GenBank/DDBJ whole genome shotgun (WGS) entry which is preliminary data.</text>
</comment>